<organism evidence="1 2">
    <name type="scientific">Nocardia cerradoensis</name>
    <dbReference type="NCBI Taxonomy" id="85688"/>
    <lineage>
        <taxon>Bacteria</taxon>
        <taxon>Bacillati</taxon>
        <taxon>Actinomycetota</taxon>
        <taxon>Actinomycetes</taxon>
        <taxon>Mycobacteriales</taxon>
        <taxon>Nocardiaceae</taxon>
        <taxon>Nocardia</taxon>
    </lineage>
</organism>
<dbReference type="Proteomes" id="UP000215506">
    <property type="component" value="Unassembled WGS sequence"/>
</dbReference>
<name>A0A231H7S2_9NOCA</name>
<reference evidence="1 2" key="1">
    <citation type="submission" date="2017-07" db="EMBL/GenBank/DDBJ databases">
        <title>First draft Genome Sequence of Nocardia cerradoensis isolated from human infection.</title>
        <authorList>
            <person name="Carrasco G."/>
        </authorList>
    </citation>
    <scope>NUCLEOTIDE SEQUENCE [LARGE SCALE GENOMIC DNA]</scope>
    <source>
        <strain evidence="1 2">CNM20130759</strain>
    </source>
</reference>
<proteinExistence type="predicted"/>
<evidence type="ECO:0000313" key="1">
    <source>
        <dbReference type="EMBL" id="OXR44766.1"/>
    </source>
</evidence>
<dbReference type="AlphaFoldDB" id="A0A231H7S2"/>
<protein>
    <submittedName>
        <fullName evidence="1">Uncharacterized protein</fullName>
    </submittedName>
</protein>
<evidence type="ECO:0000313" key="2">
    <source>
        <dbReference type="Proteomes" id="UP000215506"/>
    </source>
</evidence>
<dbReference type="EMBL" id="NGAF01000005">
    <property type="protein sequence ID" value="OXR44766.1"/>
    <property type="molecule type" value="Genomic_DNA"/>
</dbReference>
<gene>
    <name evidence="1" type="ORF">B7C42_02720</name>
</gene>
<dbReference type="RefSeq" id="WP_157104288.1">
    <property type="nucleotide sequence ID" value="NZ_JAAXOR010000002.1"/>
</dbReference>
<accession>A0A231H7S2</accession>
<comment type="caution">
    <text evidence="1">The sequence shown here is derived from an EMBL/GenBank/DDBJ whole genome shotgun (WGS) entry which is preliminary data.</text>
</comment>
<keyword evidence="2" id="KW-1185">Reference proteome</keyword>
<sequence length="55" mass="6066">MIHTHAHPSFLGTLRTYARRALARHTLTAEERRNLAAAQAHPAVYSASLGSHPHL</sequence>